<protein>
    <recommendedName>
        <fullName evidence="2">Chromo domain-containing protein</fullName>
    </recommendedName>
</protein>
<name>A0AAE1VZ19_9LAMI</name>
<sequence>MTPHEISVQKTGGKCPAANRFARSKQELLDDAKDSLAKSQRRMKKYADMGRRLWNSVTGIRPFEDLLDMARQQTQRALLVIRKEFEKTMLKILDHKTMGQSKKNRRTDYLVHWSGESETDATWEWDVTLWQFEEKLDEYWAVREGVTPPTRASGSLVGVVCNPLLGWCPALVWQVGASGRGIISAWSDIVIDSQTDGRSGCQAVVCGGRYTAHNGRTGLADTHAELDSMAQHSTAVCAGRHAGHSGGRLGRCMRELNSVA</sequence>
<accession>A0AAE1VZ19</accession>
<dbReference type="InterPro" id="IPR016197">
    <property type="entry name" value="Chromo-like_dom_sf"/>
</dbReference>
<keyword evidence="1" id="KW-0175">Coiled coil</keyword>
<dbReference type="Gene3D" id="2.40.50.40">
    <property type="match status" value="1"/>
</dbReference>
<dbReference type="AlphaFoldDB" id="A0AAE1VZ19"/>
<feature type="coiled-coil region" evidence="1">
    <location>
        <begin position="22"/>
        <end position="49"/>
    </location>
</feature>
<comment type="caution">
    <text evidence="3">The sequence shown here is derived from an EMBL/GenBank/DDBJ whole genome shotgun (WGS) entry which is preliminary data.</text>
</comment>
<evidence type="ECO:0000313" key="3">
    <source>
        <dbReference type="EMBL" id="KAK4384458.1"/>
    </source>
</evidence>
<reference evidence="3" key="2">
    <citation type="journal article" date="2024" name="Plant">
        <title>Genomic evolution and insights into agronomic trait innovations of Sesamum species.</title>
        <authorList>
            <person name="Miao H."/>
            <person name="Wang L."/>
            <person name="Qu L."/>
            <person name="Liu H."/>
            <person name="Sun Y."/>
            <person name="Le M."/>
            <person name="Wang Q."/>
            <person name="Wei S."/>
            <person name="Zheng Y."/>
            <person name="Lin W."/>
            <person name="Duan Y."/>
            <person name="Cao H."/>
            <person name="Xiong S."/>
            <person name="Wang X."/>
            <person name="Wei L."/>
            <person name="Li C."/>
            <person name="Ma Q."/>
            <person name="Ju M."/>
            <person name="Zhao R."/>
            <person name="Li G."/>
            <person name="Mu C."/>
            <person name="Tian Q."/>
            <person name="Mei H."/>
            <person name="Zhang T."/>
            <person name="Gao T."/>
            <person name="Zhang H."/>
        </authorList>
    </citation>
    <scope>NUCLEOTIDE SEQUENCE</scope>
    <source>
        <strain evidence="3">K16</strain>
    </source>
</reference>
<keyword evidence="4" id="KW-1185">Reference proteome</keyword>
<organism evidence="3 4">
    <name type="scientific">Sesamum angolense</name>
    <dbReference type="NCBI Taxonomy" id="2727404"/>
    <lineage>
        <taxon>Eukaryota</taxon>
        <taxon>Viridiplantae</taxon>
        <taxon>Streptophyta</taxon>
        <taxon>Embryophyta</taxon>
        <taxon>Tracheophyta</taxon>
        <taxon>Spermatophyta</taxon>
        <taxon>Magnoliopsida</taxon>
        <taxon>eudicotyledons</taxon>
        <taxon>Gunneridae</taxon>
        <taxon>Pentapetalae</taxon>
        <taxon>asterids</taxon>
        <taxon>lamiids</taxon>
        <taxon>Lamiales</taxon>
        <taxon>Pedaliaceae</taxon>
        <taxon>Sesamum</taxon>
    </lineage>
</organism>
<evidence type="ECO:0000313" key="4">
    <source>
        <dbReference type="Proteomes" id="UP001289374"/>
    </source>
</evidence>
<dbReference type="SUPFAM" id="SSF54160">
    <property type="entry name" value="Chromo domain-like"/>
    <property type="match status" value="1"/>
</dbReference>
<dbReference type="PROSITE" id="PS50013">
    <property type="entry name" value="CHROMO_2"/>
    <property type="match status" value="1"/>
</dbReference>
<evidence type="ECO:0000259" key="2">
    <source>
        <dbReference type="PROSITE" id="PS50013"/>
    </source>
</evidence>
<gene>
    <name evidence="3" type="ORF">Sango_3058600</name>
</gene>
<dbReference type="Proteomes" id="UP001289374">
    <property type="component" value="Unassembled WGS sequence"/>
</dbReference>
<reference evidence="3" key="1">
    <citation type="submission" date="2020-06" db="EMBL/GenBank/DDBJ databases">
        <authorList>
            <person name="Li T."/>
            <person name="Hu X."/>
            <person name="Zhang T."/>
            <person name="Song X."/>
            <person name="Zhang H."/>
            <person name="Dai N."/>
            <person name="Sheng W."/>
            <person name="Hou X."/>
            <person name="Wei L."/>
        </authorList>
    </citation>
    <scope>NUCLEOTIDE SEQUENCE</scope>
    <source>
        <strain evidence="3">K16</strain>
        <tissue evidence="3">Leaf</tissue>
    </source>
</reference>
<feature type="domain" description="Chromo" evidence="2">
    <location>
        <begin position="87"/>
        <end position="151"/>
    </location>
</feature>
<dbReference type="InterPro" id="IPR000953">
    <property type="entry name" value="Chromo/chromo_shadow_dom"/>
</dbReference>
<dbReference type="EMBL" id="JACGWL010000122">
    <property type="protein sequence ID" value="KAK4384458.1"/>
    <property type="molecule type" value="Genomic_DNA"/>
</dbReference>
<proteinExistence type="predicted"/>
<evidence type="ECO:0000256" key="1">
    <source>
        <dbReference type="SAM" id="Coils"/>
    </source>
</evidence>
<dbReference type="SMART" id="SM00298">
    <property type="entry name" value="CHROMO"/>
    <property type="match status" value="1"/>
</dbReference>